<proteinExistence type="predicted"/>
<evidence type="ECO:0008006" key="3">
    <source>
        <dbReference type="Google" id="ProtNLM"/>
    </source>
</evidence>
<sequence length="249" mass="27356">MTMQTQSIWLLLFGATLIASAQNASAQFVVREDVHVAPGTTAEFEANSKARTARMAAGNVEFGRLAAVSESGGHYRYLTLLDADFSSVTTWRDQIAAMPATPTPGGAVGLIESIDRSIWQARPDLSYIPDPLRVPAGEIGFVREVVLYPKFGSVPQVTDLLAQMKELYERHNIAGRRVVRELVIGPESPAFSIVFLARNPEDFYAENARTQSTLGADMQSLVTRVGRLCREVAFDNYLNRSDLGYQPSN</sequence>
<dbReference type="EMBL" id="GU568008">
    <property type="protein sequence ID" value="ADI23221.1"/>
    <property type="molecule type" value="Genomic_DNA"/>
</dbReference>
<feature type="chain" id="PRO_5003216218" description="NIPSNAP domain-containing protein" evidence="1">
    <location>
        <begin position="27"/>
        <end position="249"/>
    </location>
</feature>
<reference evidence="2" key="1">
    <citation type="submission" date="2010-01" db="EMBL/GenBank/DDBJ databases">
        <title>Genome fragments of uncultured bacteria from the North Pacific subtropical Gyre.</title>
        <authorList>
            <person name="Pham V.D."/>
            <person name="Delong E.F."/>
        </authorList>
    </citation>
    <scope>NUCLEOTIDE SEQUENCE</scope>
</reference>
<feature type="signal peptide" evidence="1">
    <location>
        <begin position="1"/>
        <end position="26"/>
    </location>
</feature>
<dbReference type="AlphaFoldDB" id="E7C6Z7"/>
<name>E7C6Z7_9BACT</name>
<keyword evidence="1" id="KW-0732">Signal</keyword>
<protein>
    <recommendedName>
        <fullName evidence="3">NIPSNAP domain-containing protein</fullName>
    </recommendedName>
</protein>
<organism evidence="2">
    <name type="scientific">uncultured Gemmatimonadales bacterium HF0770_11C06</name>
    <dbReference type="NCBI Taxonomy" id="723616"/>
    <lineage>
        <taxon>Bacteria</taxon>
        <taxon>Pseudomonadati</taxon>
        <taxon>Gemmatimonadota</taxon>
        <taxon>Gemmatimonadia</taxon>
        <taxon>Gemmatimonadales</taxon>
        <taxon>environmental samples</taxon>
    </lineage>
</organism>
<evidence type="ECO:0000313" key="2">
    <source>
        <dbReference type="EMBL" id="ADI23221.1"/>
    </source>
</evidence>
<evidence type="ECO:0000256" key="1">
    <source>
        <dbReference type="SAM" id="SignalP"/>
    </source>
</evidence>
<accession>E7C6Z7</accession>